<organism evidence="1 2">
    <name type="scientific">Pristionchus mayeri</name>
    <dbReference type="NCBI Taxonomy" id="1317129"/>
    <lineage>
        <taxon>Eukaryota</taxon>
        <taxon>Metazoa</taxon>
        <taxon>Ecdysozoa</taxon>
        <taxon>Nematoda</taxon>
        <taxon>Chromadorea</taxon>
        <taxon>Rhabditida</taxon>
        <taxon>Rhabditina</taxon>
        <taxon>Diplogasteromorpha</taxon>
        <taxon>Diplogasteroidea</taxon>
        <taxon>Neodiplogasteridae</taxon>
        <taxon>Pristionchus</taxon>
    </lineage>
</organism>
<proteinExistence type="predicted"/>
<evidence type="ECO:0000313" key="2">
    <source>
        <dbReference type="Proteomes" id="UP001328107"/>
    </source>
</evidence>
<reference evidence="2" key="1">
    <citation type="submission" date="2022-10" db="EMBL/GenBank/DDBJ databases">
        <title>Genome assembly of Pristionchus species.</title>
        <authorList>
            <person name="Yoshida K."/>
            <person name="Sommer R.J."/>
        </authorList>
    </citation>
    <scope>NUCLEOTIDE SEQUENCE [LARGE SCALE GENOMIC DNA]</scope>
    <source>
        <strain evidence="2">RS5460</strain>
    </source>
</reference>
<evidence type="ECO:0000313" key="1">
    <source>
        <dbReference type="EMBL" id="GMR30564.1"/>
    </source>
</evidence>
<feature type="non-terminal residue" evidence="1">
    <location>
        <position position="1"/>
    </location>
</feature>
<accession>A0AAN4YZH2</accession>
<keyword evidence="2" id="KW-1185">Reference proteome</keyword>
<name>A0AAN4YZH2_9BILA</name>
<comment type="caution">
    <text evidence="1">The sequence shown here is derived from an EMBL/GenBank/DDBJ whole genome shotgun (WGS) entry which is preliminary data.</text>
</comment>
<dbReference type="Proteomes" id="UP001328107">
    <property type="component" value="Unassembled WGS sequence"/>
</dbReference>
<sequence>ILGLLSLVHADTIIYVQGEIECKSKPDAIFRVFLIDDDEGLWNANDPVTESLVLTVGSFRRLSQSISLRQFHRLTLCKLKWIARTFPILSLSA</sequence>
<gene>
    <name evidence="1" type="ORF">PMAYCL1PPCAC_00759</name>
</gene>
<protein>
    <submittedName>
        <fullName evidence="1">Uncharacterized protein</fullName>
    </submittedName>
</protein>
<dbReference type="EMBL" id="BTRK01000001">
    <property type="protein sequence ID" value="GMR30564.1"/>
    <property type="molecule type" value="Genomic_DNA"/>
</dbReference>
<dbReference type="AlphaFoldDB" id="A0AAN4YZH2"/>